<reference evidence="1 4" key="1">
    <citation type="submission" date="2020-07" db="EMBL/GenBank/DDBJ databases">
        <title>Sequencing the genomes of 1000 actinobacteria strains.</title>
        <authorList>
            <person name="Klenk H.-P."/>
        </authorList>
    </citation>
    <scope>NUCLEOTIDE SEQUENCE [LARGE SCALE GENOMIC DNA]</scope>
    <source>
        <strain evidence="2 3">DSM 44104</strain>
        <strain evidence="1 4">DSM 44749</strain>
    </source>
</reference>
<organism evidence="1 4">
    <name type="scientific">Pseudonocardia alni</name>
    <name type="common">Amycolata alni</name>
    <dbReference type="NCBI Taxonomy" id="33907"/>
    <lineage>
        <taxon>Bacteria</taxon>
        <taxon>Bacillati</taxon>
        <taxon>Actinomycetota</taxon>
        <taxon>Actinomycetes</taxon>
        <taxon>Pseudonocardiales</taxon>
        <taxon>Pseudonocardiaceae</taxon>
        <taxon>Pseudonocardia</taxon>
    </lineage>
</organism>
<gene>
    <name evidence="2" type="ORF">ATL51_0090</name>
    <name evidence="1" type="ORF">HDA37_005644</name>
</gene>
<evidence type="ECO:0000313" key="4">
    <source>
        <dbReference type="Proteomes" id="UP000549695"/>
    </source>
</evidence>
<dbReference type="Proteomes" id="UP000232453">
    <property type="component" value="Unassembled WGS sequence"/>
</dbReference>
<evidence type="ECO:0000313" key="2">
    <source>
        <dbReference type="EMBL" id="PKB41422.1"/>
    </source>
</evidence>
<dbReference type="EMBL" id="PHUJ01000001">
    <property type="protein sequence ID" value="PKB41422.1"/>
    <property type="molecule type" value="Genomic_DNA"/>
</dbReference>
<dbReference type="Proteomes" id="UP000549695">
    <property type="component" value="Unassembled WGS sequence"/>
</dbReference>
<comment type="caution">
    <text evidence="1">The sequence shown here is derived from an EMBL/GenBank/DDBJ whole genome shotgun (WGS) entry which is preliminary data.</text>
</comment>
<proteinExistence type="predicted"/>
<dbReference type="AlphaFoldDB" id="A0A852W9L3"/>
<evidence type="ECO:0000313" key="3">
    <source>
        <dbReference type="Proteomes" id="UP000232453"/>
    </source>
</evidence>
<name>A0A852W9L3_PSEA5</name>
<evidence type="ECO:0000313" key="1">
    <source>
        <dbReference type="EMBL" id="NYG05290.1"/>
    </source>
</evidence>
<protein>
    <submittedName>
        <fullName evidence="1">Uncharacterized protein</fullName>
    </submittedName>
</protein>
<accession>A0A852W9L3</accession>
<dbReference type="EMBL" id="JACCCZ010000002">
    <property type="protein sequence ID" value="NYG05290.1"/>
    <property type="molecule type" value="Genomic_DNA"/>
</dbReference>
<sequence>MREAAEAIARRDGIAVGDAVTKVFGEALGFAIPDYCLSPRERATQNELELPLDKAS</sequence>
<keyword evidence="4" id="KW-1185">Reference proteome</keyword>
<accession>A0AA44UVC4</accession>